<accession>A0A8B6X1G8</accession>
<sequence length="762" mass="78304">MPITLPAIDDRDFDSLVRDALARASVHTPEWTHTGPSDPGVTLVELFAFMAESLLYRANLIPERNRLKFLQLLGVKLLPAAPAHGLVQLRNESPGHISVTLAPGLQAFAGPLPFITDLGLDVPPVEGLAVFKRTVAAPDPALLDYYRQLYEATGRDLAGTDLAPVLYETVALDDLPAALDVGAEAVDGALWIALLAPKKASDAVRQQVRERLAACTLSIGLVPERADPSASLIPGASARPAPALGVWMPRTGDAASGTGGAAADGATAGGTAGTATALYCRLDAVAPAGFPDRAGILQVTMPAADAIGTWSIDEPLEAGVGELPPLLTDDELDARVLTWLRIDGLGTAGVRLRWAGIHCATVTQRSRVERETLAPGDGDVNQQRQLGHGQVLAESVVLAVGGQRWTLTDELEAAPAEGKPGATVFALDAEAGLLRFGDGVRGARPPAGAAIAVAYDWSNGADGNVAAGAITLAPDLPAGIKLANPVACTGGTAAETAADGERRIPLVLRHRDRAVSADDFAEILRAAPGADLGRAEVLAAWHPELSPALPGDQPGVVTCMVIPRTDAAHPDNPLPDADFINALCNHLAPRRLVTCEVLLRGPVYSGVWISVGIEIVAGQSVATVRDRVRAALRDHLSPLPPAVTGAPAATLPGLENGWPLFRAVTALELAAVVARTTGVAGVAGLLLGDASGSRRDSVPMQGLQLPFIAGLSVTLGDPVSLDDLVGRGSGAGGGDGGDGSGGNGGGTTAPRRLPVPKVPQEC</sequence>
<name>A0A8B6X1G8_9BURK</name>
<keyword evidence="2" id="KW-1185">Reference proteome</keyword>
<organism evidence="2 3">
    <name type="scientific">Derxia gummosa DSM 723</name>
    <dbReference type="NCBI Taxonomy" id="1121388"/>
    <lineage>
        <taxon>Bacteria</taxon>
        <taxon>Pseudomonadati</taxon>
        <taxon>Pseudomonadota</taxon>
        <taxon>Betaproteobacteria</taxon>
        <taxon>Burkholderiales</taxon>
        <taxon>Alcaligenaceae</taxon>
        <taxon>Derxia</taxon>
    </lineage>
</organism>
<reference evidence="3" key="1">
    <citation type="journal article" date="1995" name="Virology">
        <title>Bacteriophage P2: genes involved in baseplate assembly.</title>
        <authorList>
            <person name="Haggard-Ljungquist E."/>
            <person name="Jacobsen E."/>
            <person name="Rishovd S."/>
            <person name="Six E.W."/>
            <person name="Nilssen O."/>
            <person name="Sunshine M.G."/>
            <person name="Lindqvist B.H."/>
            <person name="Kim K.J."/>
            <person name="Barreiro V."/>
            <person name="Koonin E.V. et al."/>
        </authorList>
    </citation>
    <scope>NUCLEOTIDE SEQUENCE</scope>
</reference>
<feature type="region of interest" description="Disordered" evidence="1">
    <location>
        <begin position="724"/>
        <end position="762"/>
    </location>
</feature>
<dbReference type="Proteomes" id="UP000675920">
    <property type="component" value="Unplaced"/>
</dbReference>
<evidence type="ECO:0000313" key="3">
    <source>
        <dbReference type="RefSeq" id="WP_028310500.1"/>
    </source>
</evidence>
<reference evidence="3" key="2">
    <citation type="submission" date="2025-08" db="UniProtKB">
        <authorList>
            <consortium name="RefSeq"/>
        </authorList>
    </citation>
    <scope>IDENTIFICATION</scope>
</reference>
<proteinExistence type="predicted"/>
<dbReference type="RefSeq" id="WP_028310500.1">
    <property type="nucleotide sequence ID" value="NZ_AXWS01000007.1"/>
</dbReference>
<protein>
    <submittedName>
        <fullName evidence="3">Baseplate J/gp47 family protein</fullName>
    </submittedName>
</protein>
<evidence type="ECO:0000313" key="2">
    <source>
        <dbReference type="Proteomes" id="UP000675920"/>
    </source>
</evidence>
<dbReference type="OrthoDB" id="9027184at2"/>
<feature type="compositionally biased region" description="Gly residues" evidence="1">
    <location>
        <begin position="727"/>
        <end position="747"/>
    </location>
</feature>
<dbReference type="AlphaFoldDB" id="A0A8B6X1G8"/>
<evidence type="ECO:0000256" key="1">
    <source>
        <dbReference type="SAM" id="MobiDB-lite"/>
    </source>
</evidence>